<dbReference type="Gene3D" id="3.40.630.30">
    <property type="match status" value="1"/>
</dbReference>
<dbReference type="InterPro" id="IPR016181">
    <property type="entry name" value="Acyl_CoA_acyltransferase"/>
</dbReference>
<sequence>MTIVEWRDQALLFSTDPALLDIDLIHRFLSEDSYWVPGIARELVATGIANSLCFGVYSEGAQIAFARVVTDYVGVGYLADVFVIAERRGQGISKRLMQFVLAHPQLQRLRRFMLATLDAHGLYAQFGFTTLAAPDRFMERFDAEALLRR</sequence>
<dbReference type="AlphaFoldDB" id="A0A411HKP4"/>
<keyword evidence="2" id="KW-0808">Transferase</keyword>
<dbReference type="SUPFAM" id="SSF55729">
    <property type="entry name" value="Acyl-CoA N-acyltransferases (Nat)"/>
    <property type="match status" value="1"/>
</dbReference>
<reference evidence="2 3" key="1">
    <citation type="submission" date="2019-01" db="EMBL/GenBank/DDBJ databases">
        <title>Pseudolysobacter antarctica gen. nov., sp. nov., isolated from Fildes Peninsula, Antarctica.</title>
        <authorList>
            <person name="Wei Z."/>
            <person name="Peng F."/>
        </authorList>
    </citation>
    <scope>NUCLEOTIDE SEQUENCE [LARGE SCALE GENOMIC DNA]</scope>
    <source>
        <strain evidence="2 3">AQ6-296</strain>
    </source>
</reference>
<dbReference type="EMBL" id="CP035704">
    <property type="protein sequence ID" value="QBB71071.1"/>
    <property type="molecule type" value="Genomic_DNA"/>
</dbReference>
<dbReference type="Pfam" id="PF00583">
    <property type="entry name" value="Acetyltransf_1"/>
    <property type="match status" value="1"/>
</dbReference>
<dbReference type="KEGG" id="xbc:ELE36_12305"/>
<feature type="domain" description="N-acetyltransferase" evidence="1">
    <location>
        <begin position="1"/>
        <end position="149"/>
    </location>
</feature>
<protein>
    <submittedName>
        <fullName evidence="2">N-acetyltransferase</fullName>
    </submittedName>
</protein>
<dbReference type="InterPro" id="IPR000182">
    <property type="entry name" value="GNAT_dom"/>
</dbReference>
<accession>A0A411HKP4</accession>
<evidence type="ECO:0000259" key="1">
    <source>
        <dbReference type="PROSITE" id="PS51186"/>
    </source>
</evidence>
<dbReference type="PROSITE" id="PS51186">
    <property type="entry name" value="GNAT"/>
    <property type="match status" value="1"/>
</dbReference>
<dbReference type="RefSeq" id="WP_129833718.1">
    <property type="nucleotide sequence ID" value="NZ_CP035704.1"/>
</dbReference>
<dbReference type="PANTHER" id="PTHR43233:SF1">
    <property type="entry name" value="FAMILY N-ACETYLTRANSFERASE, PUTATIVE (AFU_ORTHOLOGUE AFUA_6G03350)-RELATED"/>
    <property type="match status" value="1"/>
</dbReference>
<dbReference type="CDD" id="cd04301">
    <property type="entry name" value="NAT_SF"/>
    <property type="match status" value="1"/>
</dbReference>
<evidence type="ECO:0000313" key="3">
    <source>
        <dbReference type="Proteomes" id="UP000291562"/>
    </source>
</evidence>
<keyword evidence="3" id="KW-1185">Reference proteome</keyword>
<dbReference type="OrthoDB" id="3216107at2"/>
<dbReference type="InterPro" id="IPR053144">
    <property type="entry name" value="Acetyltransferase_Butenolide"/>
</dbReference>
<organism evidence="2 3">
    <name type="scientific">Pseudolysobacter antarcticus</name>
    <dbReference type="NCBI Taxonomy" id="2511995"/>
    <lineage>
        <taxon>Bacteria</taxon>
        <taxon>Pseudomonadati</taxon>
        <taxon>Pseudomonadota</taxon>
        <taxon>Gammaproteobacteria</taxon>
        <taxon>Lysobacterales</taxon>
        <taxon>Rhodanobacteraceae</taxon>
        <taxon>Pseudolysobacter</taxon>
    </lineage>
</organism>
<dbReference type="PANTHER" id="PTHR43233">
    <property type="entry name" value="FAMILY N-ACETYLTRANSFERASE, PUTATIVE (AFU_ORTHOLOGUE AFUA_6G03350)-RELATED"/>
    <property type="match status" value="1"/>
</dbReference>
<dbReference type="Proteomes" id="UP000291562">
    <property type="component" value="Chromosome"/>
</dbReference>
<gene>
    <name evidence="2" type="ORF">ELE36_12305</name>
</gene>
<evidence type="ECO:0000313" key="2">
    <source>
        <dbReference type="EMBL" id="QBB71071.1"/>
    </source>
</evidence>
<dbReference type="GO" id="GO:0016747">
    <property type="term" value="F:acyltransferase activity, transferring groups other than amino-acyl groups"/>
    <property type="evidence" value="ECO:0007669"/>
    <property type="project" value="InterPro"/>
</dbReference>
<proteinExistence type="predicted"/>
<name>A0A411HKP4_9GAMM</name>